<proteinExistence type="predicted"/>
<dbReference type="GO" id="GO:0005829">
    <property type="term" value="C:cytosol"/>
    <property type="evidence" value="ECO:0007669"/>
    <property type="project" value="TreeGrafter"/>
</dbReference>
<dbReference type="Proteomes" id="UP000233160">
    <property type="component" value="Unassembled WGS sequence"/>
</dbReference>
<evidence type="ECO:0000256" key="2">
    <source>
        <dbReference type="ARBA" id="ARBA00023004"/>
    </source>
</evidence>
<accession>A0A2K6GJ34</accession>
<dbReference type="InterPro" id="IPR004480">
    <property type="entry name" value="Monothiol_GRX-rel"/>
</dbReference>
<dbReference type="GO" id="GO:0006879">
    <property type="term" value="P:intracellular iron ion homeostasis"/>
    <property type="evidence" value="ECO:0007669"/>
    <property type="project" value="TreeGrafter"/>
</dbReference>
<name>A0A2K6GJ34_PROCO</name>
<keyword evidence="6" id="KW-1185">Reference proteome</keyword>
<dbReference type="OMA" id="ELHTICP"/>
<dbReference type="PROSITE" id="PS51354">
    <property type="entry name" value="GLUTAREDOXIN_2"/>
    <property type="match status" value="1"/>
</dbReference>
<dbReference type="SUPFAM" id="SSF52833">
    <property type="entry name" value="Thioredoxin-like"/>
    <property type="match status" value="2"/>
</dbReference>
<dbReference type="Pfam" id="PF00462">
    <property type="entry name" value="Glutaredoxin"/>
    <property type="match status" value="1"/>
</dbReference>
<dbReference type="GO" id="GO:0051536">
    <property type="term" value="F:iron-sulfur cluster binding"/>
    <property type="evidence" value="ECO:0007669"/>
    <property type="project" value="UniProtKB-KW"/>
</dbReference>
<feature type="domain" description="Glutaredoxin" evidence="4">
    <location>
        <begin position="94"/>
        <end position="154"/>
    </location>
</feature>
<dbReference type="CDD" id="cd03028">
    <property type="entry name" value="GRX_PICOT_like"/>
    <property type="match status" value="1"/>
</dbReference>
<dbReference type="Gene3D" id="3.40.30.10">
    <property type="entry name" value="Glutaredoxin"/>
    <property type="match status" value="2"/>
</dbReference>
<evidence type="ECO:0000256" key="1">
    <source>
        <dbReference type="ARBA" id="ARBA00022723"/>
    </source>
</evidence>
<organism evidence="5 6">
    <name type="scientific">Propithecus coquereli</name>
    <name type="common">Coquerel's sifaka</name>
    <name type="synonym">Propithecus verreauxi coquereli</name>
    <dbReference type="NCBI Taxonomy" id="379532"/>
    <lineage>
        <taxon>Eukaryota</taxon>
        <taxon>Metazoa</taxon>
        <taxon>Chordata</taxon>
        <taxon>Craniata</taxon>
        <taxon>Vertebrata</taxon>
        <taxon>Euteleostomi</taxon>
        <taxon>Mammalia</taxon>
        <taxon>Eutheria</taxon>
        <taxon>Euarchontoglires</taxon>
        <taxon>Primates</taxon>
        <taxon>Strepsirrhini</taxon>
        <taxon>Lemuriformes</taxon>
        <taxon>Indriidae</taxon>
        <taxon>Propithecus</taxon>
    </lineage>
</organism>
<dbReference type="InterPro" id="IPR002109">
    <property type="entry name" value="Glutaredoxin"/>
</dbReference>
<dbReference type="Ensembl" id="ENSPCOT00000036983.1">
    <property type="protein sequence ID" value="ENSPCOP00000026251.1"/>
    <property type="gene ID" value="ENSPCOG00000025469.1"/>
</dbReference>
<dbReference type="AlphaFoldDB" id="A0A2K6GJ34"/>
<dbReference type="STRING" id="379532.ENSPCOP00000026251"/>
<dbReference type="PANTHER" id="PTHR10293">
    <property type="entry name" value="GLUTAREDOXIN FAMILY MEMBER"/>
    <property type="match status" value="1"/>
</dbReference>
<reference evidence="5" key="1">
    <citation type="submission" date="2025-08" db="UniProtKB">
        <authorList>
            <consortium name="Ensembl"/>
        </authorList>
    </citation>
    <scope>IDENTIFICATION</scope>
</reference>
<evidence type="ECO:0000259" key="4">
    <source>
        <dbReference type="Pfam" id="PF00462"/>
    </source>
</evidence>
<dbReference type="GO" id="GO:0005634">
    <property type="term" value="C:nucleus"/>
    <property type="evidence" value="ECO:0007669"/>
    <property type="project" value="TreeGrafter"/>
</dbReference>
<evidence type="ECO:0000256" key="3">
    <source>
        <dbReference type="ARBA" id="ARBA00023014"/>
    </source>
</evidence>
<keyword evidence="2" id="KW-0408">Iron</keyword>
<evidence type="ECO:0000313" key="5">
    <source>
        <dbReference type="Ensembl" id="ENSPCOP00000026251.1"/>
    </source>
</evidence>
<keyword evidence="1" id="KW-0479">Metal-binding</keyword>
<dbReference type="PANTHER" id="PTHR10293:SF73">
    <property type="entry name" value="GLUTAREDOXIN-3"/>
    <property type="match status" value="1"/>
</dbReference>
<dbReference type="GeneTree" id="ENSGT00550000075030"/>
<keyword evidence="3" id="KW-0411">Iron-sulfur</keyword>
<dbReference type="GO" id="GO:0046872">
    <property type="term" value="F:metal ion binding"/>
    <property type="evidence" value="ECO:0007669"/>
    <property type="project" value="UniProtKB-KW"/>
</dbReference>
<dbReference type="InterPro" id="IPR036249">
    <property type="entry name" value="Thioredoxin-like_sf"/>
</dbReference>
<sequence>MHAAPCTLLMKGTPQEAHCGFSKHMVEILHKCNIQCSSFDVFSDEDLSVSGELIGGLDILTTKELEASEELHTICPKAPKLHEKLKVLTNKASVMLFKKGNKQEAKCGFSKQILEILSSSDVEYEIFDISEAEEVQQGLKTYSNWPTYPQLYLKVELAGGLDIVKELKENVNCCL</sequence>
<reference evidence="5" key="2">
    <citation type="submission" date="2025-09" db="UniProtKB">
        <authorList>
            <consortium name="Ensembl"/>
        </authorList>
    </citation>
    <scope>IDENTIFICATION</scope>
</reference>
<evidence type="ECO:0000313" key="6">
    <source>
        <dbReference type="Proteomes" id="UP000233160"/>
    </source>
</evidence>
<dbReference type="InterPro" id="IPR033658">
    <property type="entry name" value="GRX_PICOT-like"/>
</dbReference>
<protein>
    <recommendedName>
        <fullName evidence="4">Glutaredoxin domain-containing protein</fullName>
    </recommendedName>
</protein>